<reference evidence="3 4" key="2">
    <citation type="journal article" date="2013" name="Genome Announc.">
        <title>Draft Genome Sequence of Methylobacterium mesophilicum Strain SR1.6/6, Isolated from Citrus sinensis.</title>
        <authorList>
            <person name="Marinho Almeida D."/>
            <person name="Dini-Andreote F."/>
            <person name="Camargo Neves A.A."/>
            <person name="Juca Ramos R.T."/>
            <person name="Andreote F.D."/>
            <person name="Carneiro A.R."/>
            <person name="Oliveira de Souza Lima A."/>
            <person name="Caracciolo Gomes de Sa P.H."/>
            <person name="Ribeiro Barbosa M.S."/>
            <person name="Araujo W.L."/>
            <person name="Silva A."/>
        </authorList>
    </citation>
    <scope>NUCLEOTIDE SEQUENCE [LARGE SCALE GENOMIC DNA]</scope>
    <source>
        <strain evidence="3 4">SR1.6/6</strain>
    </source>
</reference>
<dbReference type="RefSeq" id="WP_010681917.1">
    <property type="nucleotide sequence ID" value="NZ_CP043538.1"/>
</dbReference>
<dbReference type="Pfam" id="PF04293">
    <property type="entry name" value="SpoVR"/>
    <property type="match status" value="1"/>
</dbReference>
<proteinExistence type="predicted"/>
<dbReference type="KEGG" id="mmes:MMSR116_24550"/>
<evidence type="ECO:0000313" key="4">
    <source>
        <dbReference type="Proteomes" id="UP000012488"/>
    </source>
</evidence>
<dbReference type="EMBL" id="CP043538">
    <property type="protein sequence ID" value="QGY04717.1"/>
    <property type="molecule type" value="Genomic_DNA"/>
</dbReference>
<accession>A0A6B9FQN1</accession>
<dbReference type="Pfam" id="PF24755">
    <property type="entry name" value="SpoVR_C"/>
    <property type="match status" value="1"/>
</dbReference>
<protein>
    <submittedName>
        <fullName evidence="3">SpoVR family protein</fullName>
    </submittedName>
</protein>
<dbReference type="OrthoDB" id="9784270at2"/>
<sequence>MVTSLSRSKVSAPAVKVDKPLFTGNDWDFDTIRRIHDACEAVAGPQLGLSWYPNQIEIITAEQMLDAYASIGMPLFYKHWSFGKHFAQHEAGYRRGLMGLAYEIVINSDPCISYVMEENTATMQTLVIAHAAFGHNHFFKNNYLFRQWTDAEGILDYLDFAKGFISRCEERYGHQAVEQVLDAAHALMSQGVHRYPRKKRPDLASEQRRERERIEHGEQIYNDLWRTLPQKIGTARPDVAAERRKALLELPQENILYFLEKVAPRLRPWQREILRIVRLVAQYFYPQRQTKVMNEGCATYCHYRIMNALSESGQITEAAYLEFLQSHTNVIRQPNYDDRSYGGHNPYAIGFAMMQDIARITEQPTEEDRAWFPDIAGTGDAMAVLRDCWENYRDESFIQQFLSPKLMRDLRLFHVVDDPEEPELRVEAIHDERGYRKLRRSFARQYDVAWLDPDIEVVDVDLEGDRRLILHHKAINRITLQKDDAKRVLQHLADLWGYDVVLKEIEPATGTVLGEIGASARPIFF</sequence>
<organism evidence="3 4">
    <name type="scientific">Methylobacterium mesophilicum SR1.6/6</name>
    <dbReference type="NCBI Taxonomy" id="908290"/>
    <lineage>
        <taxon>Bacteria</taxon>
        <taxon>Pseudomonadati</taxon>
        <taxon>Pseudomonadota</taxon>
        <taxon>Alphaproteobacteria</taxon>
        <taxon>Hyphomicrobiales</taxon>
        <taxon>Methylobacteriaceae</taxon>
        <taxon>Methylobacterium</taxon>
    </lineage>
</organism>
<dbReference type="AlphaFoldDB" id="A0A6B9FQN1"/>
<dbReference type="PANTHER" id="PTHR30029:SF2">
    <property type="entry name" value="STAGE V SPORULATION PROTEIN R"/>
    <property type="match status" value="1"/>
</dbReference>
<dbReference type="Proteomes" id="UP000012488">
    <property type="component" value="Chromosome"/>
</dbReference>
<dbReference type="PANTHER" id="PTHR30029">
    <property type="entry name" value="STAGE V SPORULATION PROTEIN R"/>
    <property type="match status" value="1"/>
</dbReference>
<reference evidence="3 4" key="1">
    <citation type="journal article" date="2012" name="Genet. Mol. Biol.">
        <title>Analysis of 16S rRNA and mxaF genes revealing insights into Methylobacterium niche-specific plant association.</title>
        <authorList>
            <person name="Dourado M.N."/>
            <person name="Andreote F.D."/>
            <person name="Dini-Andreote F."/>
            <person name="Conti R."/>
            <person name="Araujo J.M."/>
            <person name="Araujo W.L."/>
        </authorList>
    </citation>
    <scope>NUCLEOTIDE SEQUENCE [LARGE SCALE GENOMIC DNA]</scope>
    <source>
        <strain evidence="3 4">SR1.6/6</strain>
    </source>
</reference>
<evidence type="ECO:0000313" key="3">
    <source>
        <dbReference type="EMBL" id="QGY04717.1"/>
    </source>
</evidence>
<gene>
    <name evidence="3" type="ORF">MMSR116_24550</name>
</gene>
<dbReference type="NCBIfam" id="NF008737">
    <property type="entry name" value="PRK11767.1"/>
    <property type="match status" value="1"/>
</dbReference>
<dbReference type="InterPro" id="IPR057270">
    <property type="entry name" value="Ycgb-like"/>
</dbReference>
<evidence type="ECO:0000259" key="1">
    <source>
        <dbReference type="Pfam" id="PF04293"/>
    </source>
</evidence>
<dbReference type="InterPro" id="IPR057008">
    <property type="entry name" value="SpoVR-like_C"/>
</dbReference>
<feature type="domain" description="SpoVR-like C-terminal" evidence="2">
    <location>
        <begin position="453"/>
        <end position="506"/>
    </location>
</feature>
<evidence type="ECO:0000259" key="2">
    <source>
        <dbReference type="Pfam" id="PF24755"/>
    </source>
</evidence>
<dbReference type="InterPro" id="IPR007390">
    <property type="entry name" value="Spore_V_R"/>
</dbReference>
<feature type="domain" description="SpoVR protein-like N-terminal" evidence="1">
    <location>
        <begin position="26"/>
        <end position="449"/>
    </location>
</feature>
<name>A0A6B9FQN1_9HYPH</name>
<dbReference type="InterPro" id="IPR056174">
    <property type="entry name" value="SpoVR_N"/>
</dbReference>